<dbReference type="FunFam" id="3.30.420.40:FF:000028">
    <property type="entry name" value="heat shock 70 kDa protein-like"/>
    <property type="match status" value="1"/>
</dbReference>
<dbReference type="AlphaFoldDB" id="A0A218VYW9"/>
<proteinExistence type="inferred from homology"/>
<dbReference type="EMBL" id="MTKT01005569">
    <property type="protein sequence ID" value="OWM65695.1"/>
    <property type="molecule type" value="Genomic_DNA"/>
</dbReference>
<dbReference type="Pfam" id="PF00012">
    <property type="entry name" value="HSP70"/>
    <property type="match status" value="1"/>
</dbReference>
<evidence type="ECO:0000313" key="5">
    <source>
        <dbReference type="Proteomes" id="UP000197138"/>
    </source>
</evidence>
<evidence type="ECO:0000256" key="1">
    <source>
        <dbReference type="ARBA" id="ARBA00007381"/>
    </source>
</evidence>
<dbReference type="Proteomes" id="UP000197138">
    <property type="component" value="Unassembled WGS sequence"/>
</dbReference>
<dbReference type="GO" id="GO:0140662">
    <property type="term" value="F:ATP-dependent protein folding chaperone"/>
    <property type="evidence" value="ECO:0007669"/>
    <property type="project" value="InterPro"/>
</dbReference>
<keyword evidence="2" id="KW-0547">Nucleotide-binding</keyword>
<accession>A0A218VYW9</accession>
<reference evidence="5" key="1">
    <citation type="journal article" date="2017" name="Plant J.">
        <title>The pomegranate (Punica granatum L.) genome and the genomics of punicalagin biosynthesis.</title>
        <authorList>
            <person name="Qin G."/>
            <person name="Xu C."/>
            <person name="Ming R."/>
            <person name="Tang H."/>
            <person name="Guyot R."/>
            <person name="Kramer E.M."/>
            <person name="Hu Y."/>
            <person name="Yi X."/>
            <person name="Qi Y."/>
            <person name="Xu X."/>
            <person name="Gao Z."/>
            <person name="Pan H."/>
            <person name="Jian J."/>
            <person name="Tian Y."/>
            <person name="Yue Z."/>
            <person name="Xu Y."/>
        </authorList>
    </citation>
    <scope>NUCLEOTIDE SEQUENCE [LARGE SCALE GENOMIC DNA]</scope>
    <source>
        <strain evidence="5">cv. Dabenzi</strain>
    </source>
</reference>
<comment type="similarity">
    <text evidence="1">Belongs to the heat shock protein 70 family.</text>
</comment>
<evidence type="ECO:0000256" key="3">
    <source>
        <dbReference type="ARBA" id="ARBA00022840"/>
    </source>
</evidence>
<name>A0A218VYW9_PUNGR</name>
<dbReference type="InterPro" id="IPR013126">
    <property type="entry name" value="Hsp_70_fam"/>
</dbReference>
<dbReference type="GO" id="GO:0005524">
    <property type="term" value="F:ATP binding"/>
    <property type="evidence" value="ECO:0007669"/>
    <property type="project" value="UniProtKB-KW"/>
</dbReference>
<comment type="caution">
    <text evidence="4">The sequence shown here is derived from an EMBL/GenBank/DDBJ whole genome shotgun (WGS) entry which is preliminary data.</text>
</comment>
<gene>
    <name evidence="4" type="ORF">CDL15_Pgr017192</name>
</gene>
<organism evidence="4 5">
    <name type="scientific">Punica granatum</name>
    <name type="common">Pomegranate</name>
    <dbReference type="NCBI Taxonomy" id="22663"/>
    <lineage>
        <taxon>Eukaryota</taxon>
        <taxon>Viridiplantae</taxon>
        <taxon>Streptophyta</taxon>
        <taxon>Embryophyta</taxon>
        <taxon>Tracheophyta</taxon>
        <taxon>Spermatophyta</taxon>
        <taxon>Magnoliopsida</taxon>
        <taxon>eudicotyledons</taxon>
        <taxon>Gunneridae</taxon>
        <taxon>Pentapetalae</taxon>
        <taxon>rosids</taxon>
        <taxon>malvids</taxon>
        <taxon>Myrtales</taxon>
        <taxon>Lythraceae</taxon>
        <taxon>Punica</taxon>
    </lineage>
</organism>
<protein>
    <submittedName>
        <fullName evidence="4">Uncharacterized protein</fullName>
    </submittedName>
</protein>
<evidence type="ECO:0000256" key="2">
    <source>
        <dbReference type="ARBA" id="ARBA00022741"/>
    </source>
</evidence>
<dbReference type="Gene3D" id="3.30.420.40">
    <property type="match status" value="1"/>
</dbReference>
<sequence>MAASQPTTVTTASRIEIITNDQGNRMDPSYVALIDTERLEAYDAKRPMRCRRGTRKSN</sequence>
<keyword evidence="3" id="KW-0067">ATP-binding</keyword>
<evidence type="ECO:0000313" key="4">
    <source>
        <dbReference type="EMBL" id="OWM65695.1"/>
    </source>
</evidence>